<dbReference type="RefSeq" id="WP_147602285.1">
    <property type="nucleotide sequence ID" value="NZ_JBBMFC010000003.1"/>
</dbReference>
<sequence length="103" mass="11177">MTRLDCSVVNCAYNKEDSCCKDNIHVGGKNAKVTDETCCESFREKKDGMTNSNAIPSKPTEVACEAECCCYNHSCKCAADQIQVSGSNACHCGQTECATFKMK</sequence>
<dbReference type="InterPro" id="IPR011437">
    <property type="entry name" value="DUF1540"/>
</dbReference>
<comment type="caution">
    <text evidence="2">The sequence shown here is derived from an EMBL/GenBank/DDBJ whole genome shotgun (WGS) entry which is preliminary data.</text>
</comment>
<dbReference type="Proteomes" id="UP001470288">
    <property type="component" value="Unassembled WGS sequence"/>
</dbReference>
<evidence type="ECO:0000313" key="2">
    <source>
        <dbReference type="EMBL" id="MEQ2577626.1"/>
    </source>
</evidence>
<feature type="domain" description="DUF1540" evidence="1">
    <location>
        <begin position="62"/>
        <end position="100"/>
    </location>
</feature>
<gene>
    <name evidence="2" type="ORF">WMO62_02065</name>
</gene>
<dbReference type="Pfam" id="PF07561">
    <property type="entry name" value="DUF1540"/>
    <property type="match status" value="2"/>
</dbReference>
<organism evidence="2 3">
    <name type="scientific">Hominiventricola aquisgranensis</name>
    <dbReference type="NCBI Taxonomy" id="3133164"/>
    <lineage>
        <taxon>Bacteria</taxon>
        <taxon>Bacillati</taxon>
        <taxon>Bacillota</taxon>
        <taxon>Clostridia</taxon>
        <taxon>Lachnospirales</taxon>
        <taxon>Lachnospiraceae</taxon>
        <taxon>Hominiventricola</taxon>
    </lineage>
</organism>
<evidence type="ECO:0000259" key="1">
    <source>
        <dbReference type="Pfam" id="PF07561"/>
    </source>
</evidence>
<evidence type="ECO:0000313" key="3">
    <source>
        <dbReference type="Proteomes" id="UP001470288"/>
    </source>
</evidence>
<reference evidence="2 3" key="1">
    <citation type="submission" date="2024-03" db="EMBL/GenBank/DDBJ databases">
        <title>Human intestinal bacterial collection.</title>
        <authorList>
            <person name="Pauvert C."/>
            <person name="Hitch T.C.A."/>
            <person name="Clavel T."/>
        </authorList>
    </citation>
    <scope>NUCLEOTIDE SEQUENCE [LARGE SCALE GENOMIC DNA]</scope>
    <source>
        <strain evidence="2 3">CLA-AA-H78B</strain>
    </source>
</reference>
<proteinExistence type="predicted"/>
<accession>A0ABV1HXI5</accession>
<feature type="domain" description="DUF1540" evidence="1">
    <location>
        <begin position="5"/>
        <end position="42"/>
    </location>
</feature>
<keyword evidence="3" id="KW-1185">Reference proteome</keyword>
<dbReference type="EMBL" id="JBBMFC010000003">
    <property type="protein sequence ID" value="MEQ2577626.1"/>
    <property type="molecule type" value="Genomic_DNA"/>
</dbReference>
<protein>
    <submittedName>
        <fullName evidence="2">DUF1540 domain-containing protein</fullName>
    </submittedName>
</protein>
<name>A0ABV1HXI5_9FIRM</name>